<gene>
    <name evidence="2" type="ORF">VNO77_11008</name>
</gene>
<reference evidence="2 3" key="1">
    <citation type="submission" date="2024-01" db="EMBL/GenBank/DDBJ databases">
        <title>The genomes of 5 underutilized Papilionoideae crops provide insights into root nodulation and disease resistanc.</title>
        <authorList>
            <person name="Jiang F."/>
        </authorList>
    </citation>
    <scope>NUCLEOTIDE SEQUENCE [LARGE SCALE GENOMIC DNA]</scope>
    <source>
        <strain evidence="2">LVBAO_FW01</strain>
        <tissue evidence="2">Leaves</tissue>
    </source>
</reference>
<accession>A0AAN9R2F2</accession>
<proteinExistence type="predicted"/>
<evidence type="ECO:0000256" key="1">
    <source>
        <dbReference type="SAM" id="Phobius"/>
    </source>
</evidence>
<name>A0AAN9R2F2_CANGL</name>
<dbReference type="EMBL" id="JAYMYQ010000002">
    <property type="protein sequence ID" value="KAK7351498.1"/>
    <property type="molecule type" value="Genomic_DNA"/>
</dbReference>
<keyword evidence="1" id="KW-0472">Membrane</keyword>
<feature type="transmembrane region" description="Helical" evidence="1">
    <location>
        <begin position="6"/>
        <end position="37"/>
    </location>
</feature>
<sequence>MLYTIITFIIAPLFSIMLLGTWIFVHFSFYSFILPLISLHKSSIRPIFIIGGHVIDMVHVISGAKITTGSGTYLIGYADMGRRKNILFKAHK</sequence>
<dbReference type="Proteomes" id="UP001367508">
    <property type="component" value="Unassembled WGS sequence"/>
</dbReference>
<evidence type="ECO:0000313" key="3">
    <source>
        <dbReference type="Proteomes" id="UP001367508"/>
    </source>
</evidence>
<comment type="caution">
    <text evidence="2">The sequence shown here is derived from an EMBL/GenBank/DDBJ whole genome shotgun (WGS) entry which is preliminary data.</text>
</comment>
<dbReference type="AlphaFoldDB" id="A0AAN9R2F2"/>
<protein>
    <submittedName>
        <fullName evidence="2">Uncharacterized protein</fullName>
    </submittedName>
</protein>
<evidence type="ECO:0000313" key="2">
    <source>
        <dbReference type="EMBL" id="KAK7351498.1"/>
    </source>
</evidence>
<keyword evidence="1" id="KW-0812">Transmembrane</keyword>
<keyword evidence="3" id="KW-1185">Reference proteome</keyword>
<organism evidence="2 3">
    <name type="scientific">Canavalia gladiata</name>
    <name type="common">Sword bean</name>
    <name type="synonym">Dolichos gladiatus</name>
    <dbReference type="NCBI Taxonomy" id="3824"/>
    <lineage>
        <taxon>Eukaryota</taxon>
        <taxon>Viridiplantae</taxon>
        <taxon>Streptophyta</taxon>
        <taxon>Embryophyta</taxon>
        <taxon>Tracheophyta</taxon>
        <taxon>Spermatophyta</taxon>
        <taxon>Magnoliopsida</taxon>
        <taxon>eudicotyledons</taxon>
        <taxon>Gunneridae</taxon>
        <taxon>Pentapetalae</taxon>
        <taxon>rosids</taxon>
        <taxon>fabids</taxon>
        <taxon>Fabales</taxon>
        <taxon>Fabaceae</taxon>
        <taxon>Papilionoideae</taxon>
        <taxon>50 kb inversion clade</taxon>
        <taxon>NPAAA clade</taxon>
        <taxon>indigoferoid/millettioid clade</taxon>
        <taxon>Phaseoleae</taxon>
        <taxon>Canavalia</taxon>
    </lineage>
</organism>
<keyword evidence="1" id="KW-1133">Transmembrane helix</keyword>